<dbReference type="Gene3D" id="3.40.50.2300">
    <property type="match status" value="2"/>
</dbReference>
<evidence type="ECO:0000256" key="1">
    <source>
        <dbReference type="ARBA" id="ARBA00004196"/>
    </source>
</evidence>
<keyword evidence="6" id="KW-0574">Periplasm</keyword>
<dbReference type="Pfam" id="PF13407">
    <property type="entry name" value="Peripla_BP_4"/>
    <property type="match status" value="1"/>
</dbReference>
<evidence type="ECO:0000256" key="7">
    <source>
        <dbReference type="ARBA" id="ARBA00022837"/>
    </source>
</evidence>
<dbReference type="PROSITE" id="PS51257">
    <property type="entry name" value="PROKAR_LIPOPROTEIN"/>
    <property type="match status" value="1"/>
</dbReference>
<keyword evidence="13" id="KW-1185">Reference proteome</keyword>
<keyword evidence="3" id="KW-0762">Sugar transport</keyword>
<dbReference type="PANTHER" id="PTHR30036:SF2">
    <property type="entry name" value="D-GALACTOSE_METHYL-GALACTOSIDE BINDING PERIPLASMIC PROTEIN MGLB"/>
    <property type="match status" value="1"/>
</dbReference>
<dbReference type="SUPFAM" id="SSF53822">
    <property type="entry name" value="Periplasmic binding protein-like I"/>
    <property type="match status" value="1"/>
</dbReference>
<keyword evidence="4" id="KW-0479">Metal-binding</keyword>
<comment type="caution">
    <text evidence="12">The sequence shown here is derived from an EMBL/GenBank/DDBJ whole genome shotgun (WGS) entry which is preliminary data.</text>
</comment>
<feature type="signal peptide" evidence="10">
    <location>
        <begin position="1"/>
        <end position="24"/>
    </location>
</feature>
<name>A0A5D8QAD3_9THEO</name>
<evidence type="ECO:0000256" key="3">
    <source>
        <dbReference type="ARBA" id="ARBA00022597"/>
    </source>
</evidence>
<evidence type="ECO:0000313" key="13">
    <source>
        <dbReference type="Proteomes" id="UP000322976"/>
    </source>
</evidence>
<accession>A0A5D8QAD3</accession>
<keyword evidence="7" id="KW-0106">Calcium</keyword>
<evidence type="ECO:0000256" key="4">
    <source>
        <dbReference type="ARBA" id="ARBA00022723"/>
    </source>
</evidence>
<feature type="domain" description="Periplasmic binding protein" evidence="11">
    <location>
        <begin position="54"/>
        <end position="333"/>
    </location>
</feature>
<evidence type="ECO:0000256" key="6">
    <source>
        <dbReference type="ARBA" id="ARBA00022764"/>
    </source>
</evidence>
<dbReference type="EMBL" id="VTPS01000025">
    <property type="protein sequence ID" value="TZE80736.1"/>
    <property type="molecule type" value="Genomic_DNA"/>
</dbReference>
<comment type="subcellular location">
    <subcellularLocation>
        <location evidence="1">Cell envelope</location>
    </subcellularLocation>
</comment>
<dbReference type="GO" id="GO:0030288">
    <property type="term" value="C:outer membrane-bounded periplasmic space"/>
    <property type="evidence" value="ECO:0007669"/>
    <property type="project" value="TreeGrafter"/>
</dbReference>
<evidence type="ECO:0000256" key="5">
    <source>
        <dbReference type="ARBA" id="ARBA00022729"/>
    </source>
</evidence>
<dbReference type="CDD" id="cd01539">
    <property type="entry name" value="PBP1_GGBP"/>
    <property type="match status" value="1"/>
</dbReference>
<proteinExistence type="predicted"/>
<dbReference type="RefSeq" id="WP_149546269.1">
    <property type="nucleotide sequence ID" value="NZ_VTPS01000025.1"/>
</dbReference>
<dbReference type="InterPro" id="IPR028082">
    <property type="entry name" value="Peripla_BP_I"/>
</dbReference>
<dbReference type="GO" id="GO:0046872">
    <property type="term" value="F:metal ion binding"/>
    <property type="evidence" value="ECO:0007669"/>
    <property type="project" value="UniProtKB-KW"/>
</dbReference>
<organism evidence="12 13">
    <name type="scientific">Calorimonas adulescens</name>
    <dbReference type="NCBI Taxonomy" id="2606906"/>
    <lineage>
        <taxon>Bacteria</taxon>
        <taxon>Bacillati</taxon>
        <taxon>Bacillota</taxon>
        <taxon>Clostridia</taxon>
        <taxon>Thermoanaerobacterales</taxon>
        <taxon>Thermoanaerobacteraceae</taxon>
        <taxon>Calorimonas</taxon>
    </lineage>
</organism>
<evidence type="ECO:0000256" key="2">
    <source>
        <dbReference type="ARBA" id="ARBA00022448"/>
    </source>
</evidence>
<keyword evidence="5 10" id="KW-0732">Signal</keyword>
<sequence length="365" mass="39390">MNIKQLKRLAAVVAVLVLIVGAIAGCGGSSNTGSNSNTTQSNGNSEQSNKEIKIGVALYKFDDTFISTVREAIERDAAAKSQETGEKITINAVDGQGQQATQNDQIDTFITQGYNVLAVNMVDRTSASVIIDKAKQANIPVVFFNREPVKEDLQKWDKVYYVGAKAEESGTIQGQILADYWKSHPEADKNKDGVMQYVMLQGEPGHQDAILRSEYSVKALQDAGIKLEELAKDTANWQRAQGQEKMAAWLAAYGDKIEAVLSNNDDMALGAIEALKAAGYFQGDKFIPVVGVDATAPALDALAAGQLLGTVLNDSEGQAKGIFDISYALAKGEDPTKVVQGITDGKYLWVPYKPVTKENMGEFKK</sequence>
<dbReference type="Proteomes" id="UP000322976">
    <property type="component" value="Unassembled WGS sequence"/>
</dbReference>
<keyword evidence="2" id="KW-0813">Transport</keyword>
<feature type="chain" id="PRO_5038635470" description="D-galactose/methyl-galactoside binding periplasmic protein MglB" evidence="10">
    <location>
        <begin position="25"/>
        <end position="365"/>
    </location>
</feature>
<evidence type="ECO:0000259" key="11">
    <source>
        <dbReference type="Pfam" id="PF13407"/>
    </source>
</evidence>
<evidence type="ECO:0000313" key="12">
    <source>
        <dbReference type="EMBL" id="TZE80736.1"/>
    </source>
</evidence>
<protein>
    <recommendedName>
        <fullName evidence="9">D-galactose/methyl-galactoside binding periplasmic protein MglB</fullName>
    </recommendedName>
</protein>
<dbReference type="InterPro" id="IPR025997">
    <property type="entry name" value="SBP_2_dom"/>
</dbReference>
<evidence type="ECO:0000256" key="9">
    <source>
        <dbReference type="ARBA" id="ARBA00034344"/>
    </source>
</evidence>
<dbReference type="GO" id="GO:0030246">
    <property type="term" value="F:carbohydrate binding"/>
    <property type="evidence" value="ECO:0007669"/>
    <property type="project" value="InterPro"/>
</dbReference>
<evidence type="ECO:0000256" key="8">
    <source>
        <dbReference type="ARBA" id="ARBA00034323"/>
    </source>
</evidence>
<gene>
    <name evidence="12" type="primary">mglB</name>
    <name evidence="12" type="ORF">FWJ32_12330</name>
</gene>
<comment type="subunit">
    <text evidence="8">The ABC transporter complex is composed of one ATP-binding protein (MglA), two transmembrane proteins (MglC) and a solute-binding protein (MglB).</text>
</comment>
<dbReference type="AlphaFoldDB" id="A0A5D8QAD3"/>
<dbReference type="InterPro" id="IPR050555">
    <property type="entry name" value="Bact_Solute-Bind_Prot2"/>
</dbReference>
<dbReference type="InterPro" id="IPR044085">
    <property type="entry name" value="MglB-like_PBP1"/>
</dbReference>
<evidence type="ECO:0000256" key="10">
    <source>
        <dbReference type="SAM" id="SignalP"/>
    </source>
</evidence>
<reference evidence="12 13" key="1">
    <citation type="submission" date="2019-08" db="EMBL/GenBank/DDBJ databases">
        <title>Calorimonas adulescens gen. nov., sp. nov., an anaerobic thermophilic bacterium from Sakhalin hot spring.</title>
        <authorList>
            <person name="Khomyakova M.A."/>
            <person name="Merkel A.Y."/>
            <person name="Novikov A."/>
            <person name="Bonch-Osmolovskaya E.A."/>
            <person name="Slobodkin A.I."/>
        </authorList>
    </citation>
    <scope>NUCLEOTIDE SEQUENCE [LARGE SCALE GENOMIC DNA]</scope>
    <source>
        <strain evidence="12 13">A05MB</strain>
    </source>
</reference>
<dbReference type="PANTHER" id="PTHR30036">
    <property type="entry name" value="D-XYLOSE-BINDING PERIPLASMIC PROTEIN"/>
    <property type="match status" value="1"/>
</dbReference>